<name>A0AAQ4CPJ6_9CREN</name>
<dbReference type="AlphaFoldDB" id="A0AAQ4CPJ6"/>
<dbReference type="KEGG" id="scas:SACC_07440"/>
<reference evidence="1 2" key="1">
    <citation type="journal article" date="2022" name="Microbiol. Resour. Announc.">
        <title>Complete Genome Sequence of the Hyperthermophilic and Acidophilic Archaeon Saccharolobus caldissimus Strain HS-3T.</title>
        <authorList>
            <person name="Sakai H.D."/>
            <person name="Kurosawa N."/>
        </authorList>
    </citation>
    <scope>NUCLEOTIDE SEQUENCE [LARGE SCALE GENOMIC DNA]</scope>
    <source>
        <strain evidence="1 2">JCM32116</strain>
    </source>
</reference>
<evidence type="ECO:0000313" key="1">
    <source>
        <dbReference type="EMBL" id="BDB97727.1"/>
    </source>
</evidence>
<proteinExistence type="predicted"/>
<sequence>MIQMKIDCEKLMEAIDDAKTIFEYYDDFIYGVAFFYIKRIGGIDEENNFKISHEEVAEIYEKIEKLLRAYPESLEELKEMCEKV</sequence>
<dbReference type="EMBL" id="AP025226">
    <property type="protein sequence ID" value="BDB97727.1"/>
    <property type="molecule type" value="Genomic_DNA"/>
</dbReference>
<protein>
    <submittedName>
        <fullName evidence="1">Uncharacterized protein</fullName>
    </submittedName>
</protein>
<accession>A0AAQ4CPJ6</accession>
<evidence type="ECO:0000313" key="2">
    <source>
        <dbReference type="Proteomes" id="UP001319921"/>
    </source>
</evidence>
<dbReference type="Proteomes" id="UP001319921">
    <property type="component" value="Chromosome"/>
</dbReference>
<keyword evidence="2" id="KW-1185">Reference proteome</keyword>
<gene>
    <name evidence="1" type="ORF">SACC_07440</name>
</gene>
<organism evidence="1 2">
    <name type="scientific">Saccharolobus caldissimus</name>
    <dbReference type="NCBI Taxonomy" id="1702097"/>
    <lineage>
        <taxon>Archaea</taxon>
        <taxon>Thermoproteota</taxon>
        <taxon>Thermoprotei</taxon>
        <taxon>Sulfolobales</taxon>
        <taxon>Sulfolobaceae</taxon>
        <taxon>Saccharolobus</taxon>
    </lineage>
</organism>